<dbReference type="InterPro" id="IPR002696">
    <property type="entry name" value="Membr_insert_effic_factor_YidD"/>
</dbReference>
<proteinExistence type="inferred from homology"/>
<dbReference type="HAMAP" id="MF_00386">
    <property type="entry name" value="UPF0161_YidD"/>
    <property type="match status" value="1"/>
</dbReference>
<gene>
    <name evidence="2" type="primary">yidD</name>
    <name evidence="2" type="ORF">ENL70_03625</name>
</gene>
<dbReference type="PANTHER" id="PTHR33383">
    <property type="entry name" value="MEMBRANE PROTEIN INSERTION EFFICIENCY FACTOR-RELATED"/>
    <property type="match status" value="1"/>
</dbReference>
<evidence type="ECO:0000256" key="1">
    <source>
        <dbReference type="HAMAP-Rule" id="MF_00386"/>
    </source>
</evidence>
<dbReference type="PANTHER" id="PTHR33383:SF1">
    <property type="entry name" value="MEMBRANE PROTEIN INSERTION EFFICIENCY FACTOR-RELATED"/>
    <property type="match status" value="1"/>
</dbReference>
<accession>A0A7C5KBM8</accession>
<comment type="similarity">
    <text evidence="1">Belongs to the UPF0161 family.</text>
</comment>
<sequence length="84" mass="9854">MQRFIVYFLIFIIRVYQKFISPLKGRSCIFYPTCSEYAIIAISRFGIFKGSFLAIKRILRCHPLNQGGYDPVPEKFINSRGEIR</sequence>
<organism evidence="2">
    <name type="scientific">Thermodesulfobium narugense</name>
    <dbReference type="NCBI Taxonomy" id="184064"/>
    <lineage>
        <taxon>Bacteria</taxon>
        <taxon>Pseudomonadati</taxon>
        <taxon>Thermodesulfobiota</taxon>
        <taxon>Thermodesulfobiia</taxon>
        <taxon>Thermodesulfobiales</taxon>
        <taxon>Thermodesulfobiaceae</taxon>
        <taxon>Thermodesulfobium</taxon>
    </lineage>
</organism>
<reference evidence="2" key="1">
    <citation type="journal article" date="2020" name="mSystems">
        <title>Genome- and Community-Level Interaction Insights into Carbon Utilization and Element Cycling Functions of Hydrothermarchaeota in Hydrothermal Sediment.</title>
        <authorList>
            <person name="Zhou Z."/>
            <person name="Liu Y."/>
            <person name="Xu W."/>
            <person name="Pan J."/>
            <person name="Luo Z.H."/>
            <person name="Li M."/>
        </authorList>
    </citation>
    <scope>NUCLEOTIDE SEQUENCE [LARGE SCALE GENOMIC DNA]</scope>
    <source>
        <strain evidence="2">SpSt-1019</strain>
    </source>
</reference>
<dbReference type="Pfam" id="PF01809">
    <property type="entry name" value="YidD"/>
    <property type="match status" value="1"/>
</dbReference>
<comment type="function">
    <text evidence="1">Could be involved in insertion of integral membrane proteins into the membrane.</text>
</comment>
<comment type="caution">
    <text evidence="2">The sequence shown here is derived from an EMBL/GenBank/DDBJ whole genome shotgun (WGS) entry which is preliminary data.</text>
</comment>
<dbReference type="NCBIfam" id="TIGR00278">
    <property type="entry name" value="membrane protein insertion efficiency factor YidD"/>
    <property type="match status" value="1"/>
</dbReference>
<name>A0A7C5KBM8_9BACT</name>
<dbReference type="SMART" id="SM01234">
    <property type="entry name" value="Haemolytic"/>
    <property type="match status" value="1"/>
</dbReference>
<evidence type="ECO:0000313" key="2">
    <source>
        <dbReference type="EMBL" id="HHI65621.1"/>
    </source>
</evidence>
<dbReference type="GO" id="GO:0005886">
    <property type="term" value="C:plasma membrane"/>
    <property type="evidence" value="ECO:0007669"/>
    <property type="project" value="UniProtKB-SubCell"/>
</dbReference>
<dbReference type="AlphaFoldDB" id="A0A7C5KBM8"/>
<dbReference type="EMBL" id="DRUY01000120">
    <property type="protein sequence ID" value="HHI65621.1"/>
    <property type="molecule type" value="Genomic_DNA"/>
</dbReference>
<protein>
    <recommendedName>
        <fullName evidence="1">Putative membrane protein insertion efficiency factor</fullName>
    </recommendedName>
</protein>
<keyword evidence="1" id="KW-1003">Cell membrane</keyword>
<comment type="subcellular location">
    <subcellularLocation>
        <location evidence="1">Cell membrane</location>
        <topology evidence="1">Peripheral membrane protein</topology>
        <orientation evidence="1">Cytoplasmic side</orientation>
    </subcellularLocation>
</comment>
<keyword evidence="1" id="KW-0472">Membrane</keyword>